<dbReference type="EMBL" id="FNAG01000006">
    <property type="protein sequence ID" value="SDD72316.1"/>
    <property type="molecule type" value="Genomic_DNA"/>
</dbReference>
<protein>
    <submittedName>
        <fullName evidence="2">Putative peptide maturation dehydrogenase</fullName>
    </submittedName>
</protein>
<sequence length="383" mass="41828">MLIRRLEPLFSERVEQLEFDLATLFGSTSGFGARAHWRVLSPLHDAPFELADGDFHALMSISGKLWTEVTEVGAKLGETRLQQWLEQGLLQRWQPDSGETLAHWHGPSAVMHRHARWRNVDASAPESADAPRSLAEMVARYGPPPDEYLRRADARAHTPLPAPQAGALEALCARRVTCRNFDAARPITVETAANLLHAVFGQQARAEVTPGAFAIKKNSPSGGGLHPIEACVLAQGVAGVASGLYHYRVDAHALDLLRSPDELPGDFALTAVAGQHWFHQAPLLVFLVARFERSQWKYRNHPKLYRAITLEAGHLSQNLYLAATQHGLGAFITAAINEIPIEDALGLDPMQQGVLAICGIGHRAAERTTVELDPAGTVWPVAP</sequence>
<dbReference type="InterPro" id="IPR000415">
    <property type="entry name" value="Nitroreductase-like"/>
</dbReference>
<proteinExistence type="predicted"/>
<dbReference type="Proteomes" id="UP000199603">
    <property type="component" value="Unassembled WGS sequence"/>
</dbReference>
<dbReference type="InterPro" id="IPR030965">
    <property type="entry name" value="SagB-rel_DH_2"/>
</dbReference>
<dbReference type="RefSeq" id="WP_176764145.1">
    <property type="nucleotide sequence ID" value="NZ_FNAG01000006.1"/>
</dbReference>
<evidence type="ECO:0000313" key="2">
    <source>
        <dbReference type="EMBL" id="SDD72316.1"/>
    </source>
</evidence>
<accession>A0A1G6X4X9</accession>
<dbReference type="Pfam" id="PF00881">
    <property type="entry name" value="Nitroreductase"/>
    <property type="match status" value="1"/>
</dbReference>
<feature type="domain" description="Nitroreductase" evidence="1">
    <location>
        <begin position="173"/>
        <end position="362"/>
    </location>
</feature>
<dbReference type="InterPro" id="IPR020051">
    <property type="entry name" value="SagB-type_dehydrogenase"/>
</dbReference>
<name>A0A1G6X4X9_9GAMM</name>
<dbReference type="GO" id="GO:0016491">
    <property type="term" value="F:oxidoreductase activity"/>
    <property type="evidence" value="ECO:0007669"/>
    <property type="project" value="InterPro"/>
</dbReference>
<dbReference type="STRING" id="265719.SAMN04488509_1068"/>
<keyword evidence="3" id="KW-1185">Reference proteome</keyword>
<dbReference type="PANTHER" id="PTHR43745:SF2">
    <property type="entry name" value="NITROREDUCTASE MJ1384-RELATED"/>
    <property type="match status" value="1"/>
</dbReference>
<dbReference type="InterPro" id="IPR029479">
    <property type="entry name" value="Nitroreductase"/>
</dbReference>
<dbReference type="SUPFAM" id="SSF55469">
    <property type="entry name" value="FMN-dependent nitroreductase-like"/>
    <property type="match status" value="1"/>
</dbReference>
<dbReference type="Gene3D" id="3.40.109.10">
    <property type="entry name" value="NADH Oxidase"/>
    <property type="match status" value="1"/>
</dbReference>
<dbReference type="PANTHER" id="PTHR43745">
    <property type="entry name" value="NITROREDUCTASE MJ1384-RELATED"/>
    <property type="match status" value="1"/>
</dbReference>
<organism evidence="2 3">
    <name type="scientific">Aquimonas voraii</name>
    <dbReference type="NCBI Taxonomy" id="265719"/>
    <lineage>
        <taxon>Bacteria</taxon>
        <taxon>Pseudomonadati</taxon>
        <taxon>Pseudomonadota</taxon>
        <taxon>Gammaproteobacteria</taxon>
        <taxon>Lysobacterales</taxon>
        <taxon>Lysobacteraceae</taxon>
        <taxon>Aquimonas</taxon>
    </lineage>
</organism>
<dbReference type="NCBIfam" id="TIGR04511">
    <property type="entry name" value="SagB_rel_DH_2"/>
    <property type="match status" value="1"/>
</dbReference>
<reference evidence="2 3" key="1">
    <citation type="submission" date="2016-10" db="EMBL/GenBank/DDBJ databases">
        <authorList>
            <person name="de Groot N.N."/>
        </authorList>
    </citation>
    <scope>NUCLEOTIDE SEQUENCE [LARGE SCALE GENOMIC DNA]</scope>
    <source>
        <strain evidence="2 3">DSM 16957</strain>
    </source>
</reference>
<evidence type="ECO:0000259" key="1">
    <source>
        <dbReference type="Pfam" id="PF00881"/>
    </source>
</evidence>
<dbReference type="AlphaFoldDB" id="A0A1G6X4X9"/>
<gene>
    <name evidence="2" type="ORF">SAMN04488509_1068</name>
</gene>
<dbReference type="InterPro" id="IPR052544">
    <property type="entry name" value="Bacteriocin_Proc_Enz"/>
</dbReference>
<dbReference type="CDD" id="cd02142">
    <property type="entry name" value="McbC_SagB-like_oxidoreductase"/>
    <property type="match status" value="1"/>
</dbReference>
<evidence type="ECO:0000313" key="3">
    <source>
        <dbReference type="Proteomes" id="UP000199603"/>
    </source>
</evidence>
<dbReference type="NCBIfam" id="TIGR03605">
    <property type="entry name" value="antibiot_sagB"/>
    <property type="match status" value="1"/>
</dbReference>